<accession>A0AA38FAP4</accession>
<organism evidence="2 3">
    <name type="scientific">Taxus chinensis</name>
    <name type="common">Chinese yew</name>
    <name type="synonym">Taxus wallichiana var. chinensis</name>
    <dbReference type="NCBI Taxonomy" id="29808"/>
    <lineage>
        <taxon>Eukaryota</taxon>
        <taxon>Viridiplantae</taxon>
        <taxon>Streptophyta</taxon>
        <taxon>Embryophyta</taxon>
        <taxon>Tracheophyta</taxon>
        <taxon>Spermatophyta</taxon>
        <taxon>Pinopsida</taxon>
        <taxon>Pinidae</taxon>
        <taxon>Conifers II</taxon>
        <taxon>Cupressales</taxon>
        <taxon>Taxaceae</taxon>
        <taxon>Taxus</taxon>
    </lineage>
</organism>
<name>A0AA38FAP4_TAXCH</name>
<dbReference type="EMBL" id="JAHRHJ020000010">
    <property type="protein sequence ID" value="KAH9298764.1"/>
    <property type="molecule type" value="Genomic_DNA"/>
</dbReference>
<keyword evidence="3" id="KW-1185">Reference proteome</keyword>
<comment type="caution">
    <text evidence="2">The sequence shown here is derived from an EMBL/GenBank/DDBJ whole genome shotgun (WGS) entry which is preliminary data.</text>
</comment>
<evidence type="ECO:0000256" key="1">
    <source>
        <dbReference type="SAM" id="MobiDB-lite"/>
    </source>
</evidence>
<proteinExistence type="predicted"/>
<feature type="region of interest" description="Disordered" evidence="1">
    <location>
        <begin position="19"/>
        <end position="40"/>
    </location>
</feature>
<evidence type="ECO:0000313" key="3">
    <source>
        <dbReference type="Proteomes" id="UP000824469"/>
    </source>
</evidence>
<evidence type="ECO:0000313" key="2">
    <source>
        <dbReference type="EMBL" id="KAH9298764.1"/>
    </source>
</evidence>
<reference evidence="2 3" key="1">
    <citation type="journal article" date="2021" name="Nat. Plants">
        <title>The Taxus genome provides insights into paclitaxel biosynthesis.</title>
        <authorList>
            <person name="Xiong X."/>
            <person name="Gou J."/>
            <person name="Liao Q."/>
            <person name="Li Y."/>
            <person name="Zhou Q."/>
            <person name="Bi G."/>
            <person name="Li C."/>
            <person name="Du R."/>
            <person name="Wang X."/>
            <person name="Sun T."/>
            <person name="Guo L."/>
            <person name="Liang H."/>
            <person name="Lu P."/>
            <person name="Wu Y."/>
            <person name="Zhang Z."/>
            <person name="Ro D.K."/>
            <person name="Shang Y."/>
            <person name="Huang S."/>
            <person name="Yan J."/>
        </authorList>
    </citation>
    <scope>NUCLEOTIDE SEQUENCE [LARGE SCALE GENOMIC DNA]</scope>
    <source>
        <strain evidence="2">Ta-2019</strain>
    </source>
</reference>
<dbReference type="Proteomes" id="UP000824469">
    <property type="component" value="Unassembled WGS sequence"/>
</dbReference>
<gene>
    <name evidence="2" type="ORF">KI387_030446</name>
</gene>
<feature type="non-terminal residue" evidence="2">
    <location>
        <position position="1"/>
    </location>
</feature>
<protein>
    <submittedName>
        <fullName evidence="2">Uncharacterized protein</fullName>
    </submittedName>
</protein>
<dbReference type="AlphaFoldDB" id="A0AA38FAP4"/>
<sequence length="83" mass="9588">IDSENIDILDCNDNKLQEEVRNDKEDEETDHYCSKEDEKGDSKEFVCVDLKKSEDFDYDPLVKVDVDKTVEDKSILELKDDGG</sequence>